<evidence type="ECO:0000313" key="1">
    <source>
        <dbReference type="EMBL" id="QBE65336.1"/>
    </source>
</evidence>
<dbReference type="OrthoDB" id="8756675at2"/>
<evidence type="ECO:0000313" key="2">
    <source>
        <dbReference type="Proteomes" id="UP000290637"/>
    </source>
</evidence>
<dbReference type="RefSeq" id="WP_130188447.1">
    <property type="nucleotide sequence ID" value="NZ_CP035913.1"/>
</dbReference>
<sequence length="124" mass="13943">MPPDAAHSLHAPRAEKVGVAQIRIRKAEHSIAVLGSFIAADKLLKAWAAARDCNECEFEIRYLDGYRLSGRYPMWQKSTRRQSLGAHVRRVLVDARACATLHFDAGTGPDRFLDQYEVEDFADT</sequence>
<dbReference type="EMBL" id="CP035913">
    <property type="protein sequence ID" value="QBE65336.1"/>
    <property type="molecule type" value="Genomic_DNA"/>
</dbReference>
<protein>
    <submittedName>
        <fullName evidence="1">Uncharacterized protein</fullName>
    </submittedName>
</protein>
<dbReference type="AlphaFoldDB" id="A0A4P6L1D6"/>
<accession>A0A4P6L1D6</accession>
<dbReference type="KEGG" id="plue:EWM63_22030"/>
<name>A0A4P6L1D6_9BURK</name>
<gene>
    <name evidence="1" type="ORF">EWM63_22030</name>
</gene>
<reference evidence="1 2" key="1">
    <citation type="submission" date="2019-02" db="EMBL/GenBank/DDBJ databases">
        <title>Draft Genome Sequences of Six Type Strains of the Genus Massilia.</title>
        <authorList>
            <person name="Miess H."/>
            <person name="Frediansyhah A."/>
            <person name="Gross H."/>
        </authorList>
    </citation>
    <scope>NUCLEOTIDE SEQUENCE [LARGE SCALE GENOMIC DNA]</scope>
    <source>
        <strain evidence="1 2">DSM 17473</strain>
    </source>
</reference>
<organism evidence="1 2">
    <name type="scientific">Pseudoduganella lutea</name>
    <dbReference type="NCBI Taxonomy" id="321985"/>
    <lineage>
        <taxon>Bacteria</taxon>
        <taxon>Pseudomonadati</taxon>
        <taxon>Pseudomonadota</taxon>
        <taxon>Betaproteobacteria</taxon>
        <taxon>Burkholderiales</taxon>
        <taxon>Oxalobacteraceae</taxon>
        <taxon>Telluria group</taxon>
        <taxon>Pseudoduganella</taxon>
    </lineage>
</organism>
<dbReference type="Proteomes" id="UP000290637">
    <property type="component" value="Chromosome"/>
</dbReference>
<keyword evidence="2" id="KW-1185">Reference proteome</keyword>
<proteinExistence type="predicted"/>